<evidence type="ECO:0000313" key="1">
    <source>
        <dbReference type="EMBL" id="CAG8804688.1"/>
    </source>
</evidence>
<keyword evidence="2" id="KW-1185">Reference proteome</keyword>
<sequence>ENTWDKLWQSHSSSFSTPTSLFKEIKMERVPQALCKEKGSQRKKALYEKKALQEKIFQEEKNIQGTQMEEKILQRYKVGKFTKKNHLSKAILRGIFARYLMFLLGVIFLSGMVFFPGVVFLLDAVFLL</sequence>
<feature type="non-terminal residue" evidence="1">
    <location>
        <position position="1"/>
    </location>
</feature>
<feature type="non-terminal residue" evidence="1">
    <location>
        <position position="128"/>
    </location>
</feature>
<proteinExistence type="predicted"/>
<organism evidence="1 2">
    <name type="scientific">Racocetra persica</name>
    <dbReference type="NCBI Taxonomy" id="160502"/>
    <lineage>
        <taxon>Eukaryota</taxon>
        <taxon>Fungi</taxon>
        <taxon>Fungi incertae sedis</taxon>
        <taxon>Mucoromycota</taxon>
        <taxon>Glomeromycotina</taxon>
        <taxon>Glomeromycetes</taxon>
        <taxon>Diversisporales</taxon>
        <taxon>Gigasporaceae</taxon>
        <taxon>Racocetra</taxon>
    </lineage>
</organism>
<protein>
    <submittedName>
        <fullName evidence="1">23556_t:CDS:1</fullName>
    </submittedName>
</protein>
<gene>
    <name evidence="1" type="ORF">RPERSI_LOCUS21766</name>
</gene>
<accession>A0ACA9RQY2</accession>
<name>A0ACA9RQY2_9GLOM</name>
<evidence type="ECO:0000313" key="2">
    <source>
        <dbReference type="Proteomes" id="UP000789920"/>
    </source>
</evidence>
<dbReference type="EMBL" id="CAJVQC010064585">
    <property type="protein sequence ID" value="CAG8804688.1"/>
    <property type="molecule type" value="Genomic_DNA"/>
</dbReference>
<reference evidence="1" key="1">
    <citation type="submission" date="2021-06" db="EMBL/GenBank/DDBJ databases">
        <authorList>
            <person name="Kallberg Y."/>
            <person name="Tangrot J."/>
            <person name="Rosling A."/>
        </authorList>
    </citation>
    <scope>NUCLEOTIDE SEQUENCE</scope>
    <source>
        <strain evidence="1">MA461A</strain>
    </source>
</reference>
<comment type="caution">
    <text evidence="1">The sequence shown here is derived from an EMBL/GenBank/DDBJ whole genome shotgun (WGS) entry which is preliminary data.</text>
</comment>
<dbReference type="Proteomes" id="UP000789920">
    <property type="component" value="Unassembled WGS sequence"/>
</dbReference>